<dbReference type="Proteomes" id="UP001438707">
    <property type="component" value="Unassembled WGS sequence"/>
</dbReference>
<feature type="compositionally biased region" description="Basic and acidic residues" evidence="1">
    <location>
        <begin position="213"/>
        <end position="223"/>
    </location>
</feature>
<organism evidence="2 3">
    <name type="scientific">Apatococcus lobatus</name>
    <dbReference type="NCBI Taxonomy" id="904363"/>
    <lineage>
        <taxon>Eukaryota</taxon>
        <taxon>Viridiplantae</taxon>
        <taxon>Chlorophyta</taxon>
        <taxon>core chlorophytes</taxon>
        <taxon>Trebouxiophyceae</taxon>
        <taxon>Chlorellales</taxon>
        <taxon>Chlorellaceae</taxon>
        <taxon>Apatococcus</taxon>
    </lineage>
</organism>
<sequence length="232" mass="27050">MCPVKGCKYATHGLRFKGWSNEASARRHFNRHHEGKLHAGRAALPRATMEQRKAQMRKASQAYRDRELIKRRKANVARMAERRFPDKDGYVDEGRRTPVHLLPLRCRASMLVHGHRVGLLEVASLETYHALKELGRQMQQFRKMVLLRLHPDKLAGASKEERQAAEEAFKDISPKLQQGTFWYQRAELRAAREYQGWVAKHASPVDNGKKRREYSEAHEEHIKTPGWWDNPE</sequence>
<reference evidence="2 3" key="1">
    <citation type="journal article" date="2024" name="Nat. Commun.">
        <title>Phylogenomics reveals the evolutionary origins of lichenization in chlorophyte algae.</title>
        <authorList>
            <person name="Puginier C."/>
            <person name="Libourel C."/>
            <person name="Otte J."/>
            <person name="Skaloud P."/>
            <person name="Haon M."/>
            <person name="Grisel S."/>
            <person name="Petersen M."/>
            <person name="Berrin J.G."/>
            <person name="Delaux P.M."/>
            <person name="Dal Grande F."/>
            <person name="Keller J."/>
        </authorList>
    </citation>
    <scope>NUCLEOTIDE SEQUENCE [LARGE SCALE GENOMIC DNA]</scope>
    <source>
        <strain evidence="2 3">SAG 2145</strain>
    </source>
</reference>
<evidence type="ECO:0008006" key="4">
    <source>
        <dbReference type="Google" id="ProtNLM"/>
    </source>
</evidence>
<accession>A0AAW1RAF4</accession>
<feature type="region of interest" description="Disordered" evidence="1">
    <location>
        <begin position="205"/>
        <end position="232"/>
    </location>
</feature>
<dbReference type="AlphaFoldDB" id="A0AAW1RAF4"/>
<dbReference type="EMBL" id="JALJOS010000015">
    <property type="protein sequence ID" value="KAK9830664.1"/>
    <property type="molecule type" value="Genomic_DNA"/>
</dbReference>
<keyword evidence="3" id="KW-1185">Reference proteome</keyword>
<comment type="caution">
    <text evidence="2">The sequence shown here is derived from an EMBL/GenBank/DDBJ whole genome shotgun (WGS) entry which is preliminary data.</text>
</comment>
<evidence type="ECO:0000256" key="1">
    <source>
        <dbReference type="SAM" id="MobiDB-lite"/>
    </source>
</evidence>
<gene>
    <name evidence="2" type="ORF">WJX74_001424</name>
</gene>
<proteinExistence type="predicted"/>
<evidence type="ECO:0000313" key="3">
    <source>
        <dbReference type="Proteomes" id="UP001438707"/>
    </source>
</evidence>
<name>A0AAW1RAF4_9CHLO</name>
<evidence type="ECO:0000313" key="2">
    <source>
        <dbReference type="EMBL" id="KAK9830664.1"/>
    </source>
</evidence>
<protein>
    <recommendedName>
        <fullName evidence="4">J domain-containing protein</fullName>
    </recommendedName>
</protein>